<name>G3I673_CRIGR</name>
<dbReference type="AlphaFoldDB" id="G3I673"/>
<dbReference type="InParanoid" id="G3I673"/>
<gene>
    <name evidence="1" type="ORF">I79_018985</name>
</gene>
<proteinExistence type="predicted"/>
<dbReference type="Proteomes" id="UP000001075">
    <property type="component" value="Unassembled WGS sequence"/>
</dbReference>
<protein>
    <submittedName>
        <fullName evidence="1">Uncharacterized protein</fullName>
    </submittedName>
</protein>
<organism evidence="1 2">
    <name type="scientific">Cricetulus griseus</name>
    <name type="common">Chinese hamster</name>
    <name type="synonym">Cricetulus barabensis griseus</name>
    <dbReference type="NCBI Taxonomy" id="10029"/>
    <lineage>
        <taxon>Eukaryota</taxon>
        <taxon>Metazoa</taxon>
        <taxon>Chordata</taxon>
        <taxon>Craniata</taxon>
        <taxon>Vertebrata</taxon>
        <taxon>Euteleostomi</taxon>
        <taxon>Mammalia</taxon>
        <taxon>Eutheria</taxon>
        <taxon>Euarchontoglires</taxon>
        <taxon>Glires</taxon>
        <taxon>Rodentia</taxon>
        <taxon>Myomorpha</taxon>
        <taxon>Muroidea</taxon>
        <taxon>Cricetidae</taxon>
        <taxon>Cricetinae</taxon>
        <taxon>Cricetulus</taxon>
    </lineage>
</organism>
<evidence type="ECO:0000313" key="1">
    <source>
        <dbReference type="EMBL" id="EGW06329.1"/>
    </source>
</evidence>
<evidence type="ECO:0000313" key="2">
    <source>
        <dbReference type="Proteomes" id="UP000001075"/>
    </source>
</evidence>
<sequence length="71" mass="8013">MYLSLMVPADPSTPKVEAGDHNITVAWWHMPLIPALGRQRQADLCEFEANLVYRASSSTARATHRETLFWG</sequence>
<reference evidence="2" key="1">
    <citation type="journal article" date="2011" name="Nat. Biotechnol.">
        <title>The genomic sequence of the Chinese hamster ovary (CHO)-K1 cell line.</title>
        <authorList>
            <person name="Xu X."/>
            <person name="Nagarajan H."/>
            <person name="Lewis N.E."/>
            <person name="Pan S."/>
            <person name="Cai Z."/>
            <person name="Liu X."/>
            <person name="Chen W."/>
            <person name="Xie M."/>
            <person name="Wang W."/>
            <person name="Hammond S."/>
            <person name="Andersen M.R."/>
            <person name="Neff N."/>
            <person name="Passarelli B."/>
            <person name="Koh W."/>
            <person name="Fan H.C."/>
            <person name="Wang J."/>
            <person name="Gui Y."/>
            <person name="Lee K.H."/>
            <person name="Betenbaugh M.J."/>
            <person name="Quake S.R."/>
            <person name="Famili I."/>
            <person name="Palsson B.O."/>
            <person name="Wang J."/>
        </authorList>
    </citation>
    <scope>NUCLEOTIDE SEQUENCE [LARGE SCALE GENOMIC DNA]</scope>
    <source>
        <strain evidence="2">CHO K1 cell line</strain>
    </source>
</reference>
<accession>G3I673</accession>
<dbReference type="EMBL" id="JH001342">
    <property type="protein sequence ID" value="EGW06329.1"/>
    <property type="molecule type" value="Genomic_DNA"/>
</dbReference>